<dbReference type="WBParaSite" id="ACRNAN_scaffold2426.g10768.t1">
    <property type="protein sequence ID" value="ACRNAN_scaffold2426.g10768.t1"/>
    <property type="gene ID" value="ACRNAN_scaffold2426.g10768"/>
</dbReference>
<name>A0A914DG66_9BILA</name>
<dbReference type="PROSITE" id="PS50041">
    <property type="entry name" value="C_TYPE_LECTIN_2"/>
    <property type="match status" value="1"/>
</dbReference>
<dbReference type="InterPro" id="IPR016186">
    <property type="entry name" value="C-type_lectin-like/link_sf"/>
</dbReference>
<evidence type="ECO:0000313" key="2">
    <source>
        <dbReference type="Proteomes" id="UP000887540"/>
    </source>
</evidence>
<evidence type="ECO:0000259" key="1">
    <source>
        <dbReference type="PROSITE" id="PS50041"/>
    </source>
</evidence>
<dbReference type="Pfam" id="PF00059">
    <property type="entry name" value="Lectin_C"/>
    <property type="match status" value="1"/>
</dbReference>
<keyword evidence="2" id="KW-1185">Reference proteome</keyword>
<proteinExistence type="predicted"/>
<protein>
    <submittedName>
        <fullName evidence="3">C-type lectin domain-containing protein</fullName>
    </submittedName>
</protein>
<reference evidence="3" key="1">
    <citation type="submission" date="2022-11" db="UniProtKB">
        <authorList>
            <consortium name="WormBaseParasite"/>
        </authorList>
    </citation>
    <scope>IDENTIFICATION</scope>
</reference>
<evidence type="ECO:0000313" key="3">
    <source>
        <dbReference type="WBParaSite" id="ACRNAN_scaffold2426.g10768.t1"/>
    </source>
</evidence>
<dbReference type="Gene3D" id="3.10.100.10">
    <property type="entry name" value="Mannose-Binding Protein A, subunit A"/>
    <property type="match status" value="1"/>
</dbReference>
<dbReference type="Proteomes" id="UP000887540">
    <property type="component" value="Unplaced"/>
</dbReference>
<dbReference type="InterPro" id="IPR016187">
    <property type="entry name" value="CTDL_fold"/>
</dbReference>
<accession>A0A914DG66</accession>
<dbReference type="SUPFAM" id="SSF56436">
    <property type="entry name" value="C-type lectin-like"/>
    <property type="match status" value="1"/>
</dbReference>
<dbReference type="InterPro" id="IPR001304">
    <property type="entry name" value="C-type_lectin-like"/>
</dbReference>
<dbReference type="AlphaFoldDB" id="A0A914DG66"/>
<sequence>MQKNPLQYINFKKLQLNHIYNSTNGAVLAARLGGYVYSENGHGISWQWNDNSTFDYHNWYFGLGHLNPGNNVAVSTDDGKWYGKSGHDELPFVCEMLS</sequence>
<feature type="domain" description="C-type lectin" evidence="1">
    <location>
        <begin position="45"/>
        <end position="95"/>
    </location>
</feature>
<organism evidence="2 3">
    <name type="scientific">Acrobeloides nanus</name>
    <dbReference type="NCBI Taxonomy" id="290746"/>
    <lineage>
        <taxon>Eukaryota</taxon>
        <taxon>Metazoa</taxon>
        <taxon>Ecdysozoa</taxon>
        <taxon>Nematoda</taxon>
        <taxon>Chromadorea</taxon>
        <taxon>Rhabditida</taxon>
        <taxon>Tylenchina</taxon>
        <taxon>Cephalobomorpha</taxon>
        <taxon>Cephaloboidea</taxon>
        <taxon>Cephalobidae</taxon>
        <taxon>Acrobeloides</taxon>
    </lineage>
</organism>
<dbReference type="CDD" id="cd00037">
    <property type="entry name" value="CLECT"/>
    <property type="match status" value="1"/>
</dbReference>